<sequence length="42" mass="4759">MSILDIEMYIPENHVARLVDKMVESIPDEVLYTHYVGGGRAP</sequence>
<evidence type="ECO:0000313" key="2">
    <source>
        <dbReference type="Proteomes" id="UP000075324"/>
    </source>
</evidence>
<organism evidence="1 2">
    <name type="scientific">Parageobacillus toebii</name>
    <dbReference type="NCBI Taxonomy" id="153151"/>
    <lineage>
        <taxon>Bacteria</taxon>
        <taxon>Bacillati</taxon>
        <taxon>Bacillota</taxon>
        <taxon>Bacilli</taxon>
        <taxon>Bacillales</taxon>
        <taxon>Anoxybacillaceae</taxon>
        <taxon>Parageobacillus</taxon>
    </lineage>
</organism>
<dbReference type="PATRIC" id="fig|153151.4.peg.652"/>
<dbReference type="EMBL" id="LQYW01000117">
    <property type="protein sequence ID" value="KYD26646.1"/>
    <property type="molecule type" value="Genomic_DNA"/>
</dbReference>
<gene>
    <name evidence="1" type="ORF">B4110_3775</name>
</gene>
<accession>A0A150MQA5</accession>
<protein>
    <submittedName>
        <fullName evidence="1">Uncharacterized protein</fullName>
    </submittedName>
</protein>
<reference evidence="1 2" key="1">
    <citation type="submission" date="2016-01" db="EMBL/GenBank/DDBJ databases">
        <title>Draft Genome Sequences of Seven Thermophilic Sporeformers Isolated from Foods.</title>
        <authorList>
            <person name="Berendsen E.M."/>
            <person name="Wells-Bennik M.H."/>
            <person name="Krawcyk A.O."/>
            <person name="De Jong A."/>
            <person name="Holsappel S."/>
            <person name="Eijlander R.T."/>
            <person name="Kuipers O.P."/>
        </authorList>
    </citation>
    <scope>NUCLEOTIDE SEQUENCE [LARGE SCALE GENOMIC DNA]</scope>
    <source>
        <strain evidence="1 2">B4110</strain>
    </source>
</reference>
<name>A0A150MQA5_9BACL</name>
<comment type="caution">
    <text evidence="1">The sequence shown here is derived from an EMBL/GenBank/DDBJ whole genome shotgun (WGS) entry which is preliminary data.</text>
</comment>
<evidence type="ECO:0000313" key="1">
    <source>
        <dbReference type="EMBL" id="KYD26646.1"/>
    </source>
</evidence>
<dbReference type="AlphaFoldDB" id="A0A150MQA5"/>
<proteinExistence type="predicted"/>
<dbReference type="Proteomes" id="UP000075324">
    <property type="component" value="Unassembled WGS sequence"/>
</dbReference>